<dbReference type="RefSeq" id="XP_015655696.1">
    <property type="nucleotide sequence ID" value="XM_015805690.1"/>
</dbReference>
<evidence type="ECO:0000313" key="3">
    <source>
        <dbReference type="Proteomes" id="UP000037923"/>
    </source>
</evidence>
<feature type="compositionally biased region" description="Pro residues" evidence="1">
    <location>
        <begin position="1603"/>
        <end position="1617"/>
    </location>
</feature>
<comment type="caution">
    <text evidence="2">The sequence shown here is derived from an EMBL/GenBank/DDBJ whole genome shotgun (WGS) entry which is preliminary data.</text>
</comment>
<feature type="compositionally biased region" description="Basic and acidic residues" evidence="1">
    <location>
        <begin position="1773"/>
        <end position="1787"/>
    </location>
</feature>
<feature type="compositionally biased region" description="Low complexity" evidence="1">
    <location>
        <begin position="1930"/>
        <end position="1945"/>
    </location>
</feature>
<feature type="region of interest" description="Disordered" evidence="1">
    <location>
        <begin position="1530"/>
        <end position="2035"/>
    </location>
</feature>
<feature type="compositionally biased region" description="Basic residues" evidence="1">
    <location>
        <begin position="1894"/>
        <end position="1907"/>
    </location>
</feature>
<feature type="compositionally biased region" description="Low complexity" evidence="1">
    <location>
        <begin position="1618"/>
        <end position="1638"/>
    </location>
</feature>
<dbReference type="VEuPathDB" id="TriTrypDB:LpyrH10_17_0860"/>
<feature type="region of interest" description="Disordered" evidence="1">
    <location>
        <begin position="1269"/>
        <end position="1341"/>
    </location>
</feature>
<organism evidence="2 3">
    <name type="scientific">Leptomonas pyrrhocoris</name>
    <name type="common">Firebug parasite</name>
    <dbReference type="NCBI Taxonomy" id="157538"/>
    <lineage>
        <taxon>Eukaryota</taxon>
        <taxon>Discoba</taxon>
        <taxon>Euglenozoa</taxon>
        <taxon>Kinetoplastea</taxon>
        <taxon>Metakinetoplastina</taxon>
        <taxon>Trypanosomatida</taxon>
        <taxon>Trypanosomatidae</taxon>
        <taxon>Leishmaniinae</taxon>
        <taxon>Leptomonas</taxon>
    </lineage>
</organism>
<dbReference type="Proteomes" id="UP000037923">
    <property type="component" value="Unassembled WGS sequence"/>
</dbReference>
<dbReference type="OMA" id="CPEHTAM"/>
<evidence type="ECO:0000313" key="2">
    <source>
        <dbReference type="EMBL" id="KPA77257.1"/>
    </source>
</evidence>
<feature type="compositionally biased region" description="Polar residues" evidence="1">
    <location>
        <begin position="278"/>
        <end position="288"/>
    </location>
</feature>
<feature type="region of interest" description="Disordered" evidence="1">
    <location>
        <begin position="34"/>
        <end position="60"/>
    </location>
</feature>
<sequence length="2035" mass="216074">MSQRVTPLTRNQLLELEALMRGLITVVTQQQQQQQQHHHLHTSNTSVSAGDQSWPSSASSTPASLTATAAVSAFAGPASSTSMAAAGCVDGPPAHATAVSHAFCVDHAVLRGTFMDVFTDPLTATAWRLYDKMLYVVWWSFRPPSCANCGMQDAWVPSGDVEFKCAFCLAGAGTTRSNAVVKDEAAANEEAEYGSDSGEEDEMEEKEKGNGGDGGGGGGSGGPGGGPIDTYLFFYEWLQRIPVLGPAGAYSTHNGVDSGAHDAGSPQRPSATGRMNAAPSSSSLSVGANYTGGGGGRSAPVAPGSAVPLASGGSSNSSSVLLPSGEALPAVLRAAYDMSCLLTAPGLPRGTAPVVRAAGLYLSLLLHRYVSLFPLFCVAGRASSTEAKENAATSAPPSPRADGQLAEVELQWIDVELVCALLGVSAPSFFESTAVSVQHLQNVFTVAAGYGVPSVLWHPGRAPGRVEVMKTLKDKVIPLCPLHSTTAGVSGLCPEHTAMIVALEFARRVDAHPVAASSTSPAAASQNAQRIGMWLDALGLYPTRRVYRDVGSFHHARRSGDDGGDASRGVTKEESADEEEEKGRSNDTMRAWEKTLTELAAVNDAHLTAAADRHARRHDALAATLDSTVNSNSSTGSASTSYLTTPSSPFHKHFEWILTSPCANALLHVFAAVFCLTPMELADMALRSGIYQGHASGFVATLRSAVQRGAFDVMPLARRLSPVAAGWVSAYMALHSSDRLPLLAALVQLNDGQNSTRDRQAALVRLLQKILRKHHAAQLYQLNYVLRVTDEDEKHFNGVYFLSNVLWQQGLAVFTCLRSGRKSITLNRFAHTLSLCYMNTKEKIVSRLNMHVVSPVVAAVETEAARLVLEVALGTVARGVSTHGDPWGTVVRCLDKCARVRRRMRVPMLASRLDALASIRETVSSAAGRRFQQPPSSLRGGGGSMAMGPTLLGWGETETLLASAPQLDVRQLRRDLQWNFLALPNVSLLSGLSENRVVAMYASLVGILELIHNRLSTSTTAAAALLSNWVEELLFVEEDEDEDEMPAAHDLVDGFGGTFPMGGGRSGPGWSPPMYRNSRGETPKLSRSPKSKFIAVSTSTNTTSGSAATSVFATTHYATHNRSRSTLTTTTTFAREPYTMTPPSMAPSRSPVLRTVTTTASATMTSTPPLSTVRAPQGGSKGSYNTSVSAFASSSHIAVSTPISRVHAPPLGMGGGPSLTPPLQPCTSGEVNRTSSGVHTNRNSSGSADLWHGEGVDVVQAGQLPDLELSASTADVERRLSSGSKRAPPLQRPQHRAGRRRQRERADDGRDEGSRNETAEEDGSDQDEGKDSKVNQQQQQLQEQQEQVLRLLRQMLPPYWEVLLGLTTDLALPNATAGSPPSATNTRAGVRGELVDEEDDGESEGRQGGVGDDARRMATHARERRLRRQQQQHHHYPQNSGSSGSGGDRTTRAVAAATARSGEKESNAATTSRAAAAMAAGLRSEVGVAHRPFNLFDAEECRRRLHRLYTFIGAYIQCKLQCQERAAAGTLPSFPEGKNVTSPPQTRVIGASSKPSAAAATTGSPIPSIRGAAGEKAAAGVKGDTNSINGNGRRLRSPHVHLTPPPLFNPPAGPQRSPPQYRRSSPPFALQQPQQQQQPSPPHSPEPRNSTVSAAPRPSRQSGGGGGTSPVPLSPSPAAAPRKSGADGGSPKHQQHRPPATPPTQRSPPLQSKRMRGTDKSGGGGRESHSKVGREETAAVVVALVDDDNFSLPPSEVTWANSSNEQQQPSRRATRDGERGRKETTERRRLRQQQQQLRAASSSATSSDTESEGEKESLRSAVSPPPPQTSSPRKRVRGGSESGADATASDDVDDDGNAGLDGPKREQIVDHSGADGDADDDAPPPPPLQQPQTLRRKAKKLGRRRRRQEQSYQHPPPQQQQSPTHAHLVPRSSSSSSSSTNTSSKEPSRSPDIRAWRNGKISGSVSPLDTSPALPPRPSNADSVVKQKPRTSNPATPAQNTVPSIRGRSTRASEETATSSASDSGRSAGYDTDTN</sequence>
<feature type="compositionally biased region" description="Basic and acidic residues" evidence="1">
    <location>
        <begin position="1946"/>
        <end position="1955"/>
    </location>
</feature>
<dbReference type="EMBL" id="LGTL01000017">
    <property type="protein sequence ID" value="KPA77257.1"/>
    <property type="molecule type" value="Genomic_DNA"/>
</dbReference>
<accession>A0A0M9FWA2</accession>
<feature type="compositionally biased region" description="Basic residues" evidence="1">
    <location>
        <begin position="1417"/>
        <end position="1436"/>
    </location>
</feature>
<feature type="compositionally biased region" description="Polar residues" evidence="1">
    <location>
        <begin position="1758"/>
        <end position="1771"/>
    </location>
</feature>
<dbReference type="GeneID" id="26907440"/>
<feature type="compositionally biased region" description="Polar residues" evidence="1">
    <location>
        <begin position="1990"/>
        <end position="2003"/>
    </location>
</feature>
<feature type="compositionally biased region" description="Low complexity" evidence="1">
    <location>
        <begin position="1549"/>
        <end position="1583"/>
    </location>
</feature>
<feature type="compositionally biased region" description="Acidic residues" evidence="1">
    <location>
        <begin position="186"/>
        <end position="204"/>
    </location>
</feature>
<feature type="compositionally biased region" description="Polar residues" evidence="1">
    <location>
        <begin position="42"/>
        <end position="54"/>
    </location>
</feature>
<feature type="compositionally biased region" description="Basic and acidic residues" evidence="1">
    <location>
        <begin position="1862"/>
        <end position="1874"/>
    </location>
</feature>
<feature type="compositionally biased region" description="Gly residues" evidence="1">
    <location>
        <begin position="211"/>
        <end position="223"/>
    </location>
</feature>
<proteinExistence type="predicted"/>
<feature type="region of interest" description="Disordered" evidence="1">
    <location>
        <begin position="1375"/>
        <end position="1472"/>
    </location>
</feature>
<evidence type="ECO:0000256" key="1">
    <source>
        <dbReference type="SAM" id="MobiDB-lite"/>
    </source>
</evidence>
<protein>
    <submittedName>
        <fullName evidence="2">Uncharacterized protein</fullName>
    </submittedName>
</protein>
<feature type="region of interest" description="Disordered" evidence="1">
    <location>
        <begin position="554"/>
        <end position="589"/>
    </location>
</feature>
<keyword evidence="3" id="KW-1185">Reference proteome</keyword>
<feature type="region of interest" description="Disordered" evidence="1">
    <location>
        <begin position="1208"/>
        <end position="1251"/>
    </location>
</feature>
<feature type="compositionally biased region" description="Polar residues" evidence="1">
    <location>
        <begin position="1225"/>
        <end position="1247"/>
    </location>
</feature>
<feature type="region of interest" description="Disordered" evidence="1">
    <location>
        <begin position="255"/>
        <end position="300"/>
    </location>
</feature>
<feature type="compositionally biased region" description="Basic and acidic residues" evidence="1">
    <location>
        <begin position="1304"/>
        <end position="1318"/>
    </location>
</feature>
<name>A0A0M9FWA2_LEPPY</name>
<feature type="compositionally biased region" description="Basic residues" evidence="1">
    <location>
        <begin position="1293"/>
        <end position="1303"/>
    </location>
</feature>
<feature type="region of interest" description="Disordered" evidence="1">
    <location>
        <begin position="183"/>
        <end position="223"/>
    </location>
</feature>
<feature type="compositionally biased region" description="Basic and acidic residues" evidence="1">
    <location>
        <begin position="1726"/>
        <end position="1737"/>
    </location>
</feature>
<feature type="compositionally biased region" description="Polar residues" evidence="1">
    <location>
        <begin position="1376"/>
        <end position="1387"/>
    </location>
</feature>
<feature type="compositionally biased region" description="Low complexity" evidence="1">
    <location>
        <begin position="1792"/>
        <end position="1808"/>
    </location>
</feature>
<reference evidence="2 3" key="1">
    <citation type="submission" date="2015-07" db="EMBL/GenBank/DDBJ databases">
        <title>High-quality genome of monoxenous trypanosomatid Leptomonas pyrrhocoris.</title>
        <authorList>
            <person name="Flegontov P."/>
            <person name="Butenko A."/>
            <person name="Firsov S."/>
            <person name="Vlcek C."/>
            <person name="Logacheva M.D."/>
            <person name="Field M."/>
            <person name="Filatov D."/>
            <person name="Flegontova O."/>
            <person name="Gerasimov E."/>
            <person name="Jackson A.P."/>
            <person name="Kelly S."/>
            <person name="Opperdoes F."/>
            <person name="O'Reilly A."/>
            <person name="Votypka J."/>
            <person name="Yurchenko V."/>
            <person name="Lukes J."/>
        </authorList>
    </citation>
    <scope>NUCLEOTIDE SEQUENCE [LARGE SCALE GENOMIC DNA]</scope>
    <source>
        <strain evidence="2">H10</strain>
    </source>
</reference>
<gene>
    <name evidence="2" type="ORF">ABB37_07154</name>
</gene>
<dbReference type="OrthoDB" id="267223at2759"/>